<protein>
    <submittedName>
        <fullName evidence="6">Fmn dependent monooxygenase</fullName>
        <ecNumber evidence="6">1.14.14.-</ecNumber>
    </submittedName>
</protein>
<evidence type="ECO:0000256" key="1">
    <source>
        <dbReference type="ARBA" id="ARBA00022630"/>
    </source>
</evidence>
<dbReference type="PANTHER" id="PTHR42847:SF4">
    <property type="entry name" value="ALKANESULFONATE MONOOXYGENASE-RELATED"/>
    <property type="match status" value="1"/>
</dbReference>
<feature type="domain" description="Luciferase-like" evidence="5">
    <location>
        <begin position="12"/>
        <end position="234"/>
    </location>
</feature>
<evidence type="ECO:0000313" key="7">
    <source>
        <dbReference type="Proteomes" id="UP000249091"/>
    </source>
</evidence>
<dbReference type="InterPro" id="IPR050172">
    <property type="entry name" value="SsuD_RutA_monooxygenase"/>
</dbReference>
<evidence type="ECO:0000256" key="3">
    <source>
        <dbReference type="ARBA" id="ARBA00023002"/>
    </source>
</evidence>
<dbReference type="AlphaFoldDB" id="A0A2X4TZZ8"/>
<evidence type="ECO:0000256" key="4">
    <source>
        <dbReference type="ARBA" id="ARBA00023033"/>
    </source>
</evidence>
<dbReference type="EC" id="1.14.14.-" evidence="6"/>
<evidence type="ECO:0000313" key="6">
    <source>
        <dbReference type="EMBL" id="SQI33097.1"/>
    </source>
</evidence>
<keyword evidence="4 6" id="KW-0503">Monooxygenase</keyword>
<evidence type="ECO:0000256" key="2">
    <source>
        <dbReference type="ARBA" id="ARBA00022643"/>
    </source>
</evidence>
<dbReference type="NCBIfam" id="TIGR03619">
    <property type="entry name" value="F420_Rv2161c"/>
    <property type="match status" value="1"/>
</dbReference>
<keyword evidence="3 6" id="KW-0560">Oxidoreductase</keyword>
<dbReference type="InterPro" id="IPR036661">
    <property type="entry name" value="Luciferase-like_sf"/>
</dbReference>
<dbReference type="RefSeq" id="WP_072701417.1">
    <property type="nucleotide sequence ID" value="NZ_JAFBBL010000001.1"/>
</dbReference>
<dbReference type="STRING" id="1219011.GCA_001895045_02793"/>
<keyword evidence="2" id="KW-0288">FMN</keyword>
<dbReference type="InterPro" id="IPR011251">
    <property type="entry name" value="Luciferase-like_dom"/>
</dbReference>
<reference evidence="6 7" key="1">
    <citation type="submission" date="2018-06" db="EMBL/GenBank/DDBJ databases">
        <authorList>
            <consortium name="Pathogen Informatics"/>
            <person name="Doyle S."/>
        </authorList>
    </citation>
    <scope>NUCLEOTIDE SEQUENCE [LARGE SCALE GENOMIC DNA]</scope>
    <source>
        <strain evidence="6 7">NCTC10994</strain>
    </source>
</reference>
<name>A0A2X4TZZ8_9NOCA</name>
<proteinExistence type="predicted"/>
<dbReference type="SUPFAM" id="SSF51679">
    <property type="entry name" value="Bacterial luciferase-like"/>
    <property type="match status" value="1"/>
</dbReference>
<keyword evidence="1" id="KW-0285">Flavoprotein</keyword>
<sequence>MKFWTGTAFMKTTEMPAVATMLDQAGFHGVLVSDHLIYPKEMKTVYPGHESGKMFWHPETDWPDAWVLIGAMAAVTENLHFGNNVYIAPSRPILEVVKQVGTAAAISHGRVSIGLSAGWMREEFELLGQDFDNRGPRLNEMILALRELWKGGWVSFKGDYYDIPEMTIEPHPPSPVPILCGGESPAALKRAARYCDGWVGTAYTIDDAEKWIERINGYRREFGRENQPFDIIVGLRDQPSTELYKRAEKIGITGVMCSPWANWEATHSGDHDHLLGTAERYREPIERFAEDIIAKLV</sequence>
<dbReference type="Proteomes" id="UP000249091">
    <property type="component" value="Chromosome 1"/>
</dbReference>
<gene>
    <name evidence="6" type="primary">rutA_3</name>
    <name evidence="6" type="ORF">NCTC10994_02419</name>
</gene>
<dbReference type="PANTHER" id="PTHR42847">
    <property type="entry name" value="ALKANESULFONATE MONOOXYGENASE"/>
    <property type="match status" value="1"/>
</dbReference>
<evidence type="ECO:0000259" key="5">
    <source>
        <dbReference type="Pfam" id="PF00296"/>
    </source>
</evidence>
<dbReference type="KEGG" id="rcr:NCTC10994_02419"/>
<accession>A0A2X4TZZ8</accession>
<dbReference type="InterPro" id="IPR019921">
    <property type="entry name" value="Lucif-like_OxRdtase_Rv2161c"/>
</dbReference>
<dbReference type="GO" id="GO:0046306">
    <property type="term" value="P:alkanesulfonate catabolic process"/>
    <property type="evidence" value="ECO:0007669"/>
    <property type="project" value="TreeGrafter"/>
</dbReference>
<dbReference type="GO" id="GO:0008726">
    <property type="term" value="F:alkanesulfonate monooxygenase activity"/>
    <property type="evidence" value="ECO:0007669"/>
    <property type="project" value="TreeGrafter"/>
</dbReference>
<dbReference type="Pfam" id="PF00296">
    <property type="entry name" value="Bac_luciferase"/>
    <property type="match status" value="1"/>
</dbReference>
<keyword evidence="7" id="KW-1185">Reference proteome</keyword>
<organism evidence="6 7">
    <name type="scientific">Rhodococcus coprophilus</name>
    <dbReference type="NCBI Taxonomy" id="38310"/>
    <lineage>
        <taxon>Bacteria</taxon>
        <taxon>Bacillati</taxon>
        <taxon>Actinomycetota</taxon>
        <taxon>Actinomycetes</taxon>
        <taxon>Mycobacteriales</taxon>
        <taxon>Nocardiaceae</taxon>
        <taxon>Rhodococcus</taxon>
    </lineage>
</organism>
<dbReference type="Gene3D" id="3.20.20.30">
    <property type="entry name" value="Luciferase-like domain"/>
    <property type="match status" value="1"/>
</dbReference>
<dbReference type="EMBL" id="LS483468">
    <property type="protein sequence ID" value="SQI33097.1"/>
    <property type="molecule type" value="Genomic_DNA"/>
</dbReference>